<proteinExistence type="predicted"/>
<protein>
    <submittedName>
        <fullName evidence="2">Helix-turn-helix domain-containing protein</fullName>
    </submittedName>
</protein>
<name>A0ABW4YKX6_9BACL</name>
<dbReference type="PROSITE" id="PS50943">
    <property type="entry name" value="HTH_CROC1"/>
    <property type="match status" value="1"/>
</dbReference>
<sequence length="82" mass="9005">MNFGVIVKAIRVRKGWTQEELADQLHMSRSAIGKLENDQQTLDVPTLMRLVSVTGEPAIAVSIMLGMDGITLLQQFMSFIGG</sequence>
<feature type="domain" description="HTH cro/C1-type" evidence="1">
    <location>
        <begin position="7"/>
        <end position="61"/>
    </location>
</feature>
<dbReference type="Gene3D" id="1.10.260.40">
    <property type="entry name" value="lambda repressor-like DNA-binding domains"/>
    <property type="match status" value="1"/>
</dbReference>
<evidence type="ECO:0000313" key="3">
    <source>
        <dbReference type="Proteomes" id="UP001597362"/>
    </source>
</evidence>
<evidence type="ECO:0000313" key="2">
    <source>
        <dbReference type="EMBL" id="MFD2116386.1"/>
    </source>
</evidence>
<dbReference type="InterPro" id="IPR001387">
    <property type="entry name" value="Cro/C1-type_HTH"/>
</dbReference>
<dbReference type="SMART" id="SM00530">
    <property type="entry name" value="HTH_XRE"/>
    <property type="match status" value="1"/>
</dbReference>
<comment type="caution">
    <text evidence="2">The sequence shown here is derived from an EMBL/GenBank/DDBJ whole genome shotgun (WGS) entry which is preliminary data.</text>
</comment>
<evidence type="ECO:0000259" key="1">
    <source>
        <dbReference type="PROSITE" id="PS50943"/>
    </source>
</evidence>
<reference evidence="3" key="1">
    <citation type="journal article" date="2019" name="Int. J. Syst. Evol. Microbiol.">
        <title>The Global Catalogue of Microorganisms (GCM) 10K type strain sequencing project: providing services to taxonomists for standard genome sequencing and annotation.</title>
        <authorList>
            <consortium name="The Broad Institute Genomics Platform"/>
            <consortium name="The Broad Institute Genome Sequencing Center for Infectious Disease"/>
            <person name="Wu L."/>
            <person name="Ma J."/>
        </authorList>
    </citation>
    <scope>NUCLEOTIDE SEQUENCE [LARGE SCALE GENOMIC DNA]</scope>
    <source>
        <strain evidence="3">GH52</strain>
    </source>
</reference>
<dbReference type="Pfam" id="PF01381">
    <property type="entry name" value="HTH_3"/>
    <property type="match status" value="1"/>
</dbReference>
<dbReference type="SUPFAM" id="SSF47413">
    <property type="entry name" value="lambda repressor-like DNA-binding domains"/>
    <property type="match status" value="1"/>
</dbReference>
<dbReference type="CDD" id="cd00093">
    <property type="entry name" value="HTH_XRE"/>
    <property type="match status" value="1"/>
</dbReference>
<dbReference type="EMBL" id="JBHUHO010000030">
    <property type="protein sequence ID" value="MFD2116386.1"/>
    <property type="molecule type" value="Genomic_DNA"/>
</dbReference>
<organism evidence="2 3">
    <name type="scientific">Paenibacillus yanchengensis</name>
    <dbReference type="NCBI Taxonomy" id="2035833"/>
    <lineage>
        <taxon>Bacteria</taxon>
        <taxon>Bacillati</taxon>
        <taxon>Bacillota</taxon>
        <taxon>Bacilli</taxon>
        <taxon>Bacillales</taxon>
        <taxon>Paenibacillaceae</taxon>
        <taxon>Paenibacillus</taxon>
    </lineage>
</organism>
<keyword evidence="3" id="KW-1185">Reference proteome</keyword>
<dbReference type="RefSeq" id="WP_377772499.1">
    <property type="nucleotide sequence ID" value="NZ_JBHUHO010000030.1"/>
</dbReference>
<gene>
    <name evidence="2" type="ORF">ACFSJH_11700</name>
</gene>
<dbReference type="Proteomes" id="UP001597362">
    <property type="component" value="Unassembled WGS sequence"/>
</dbReference>
<accession>A0ABW4YKX6</accession>
<dbReference type="InterPro" id="IPR010982">
    <property type="entry name" value="Lambda_DNA-bd_dom_sf"/>
</dbReference>